<dbReference type="PANTHER" id="PTHR31751:SF42">
    <property type="entry name" value="PROTEIN CBG10204"/>
    <property type="match status" value="1"/>
</dbReference>
<dbReference type="AlphaFoldDB" id="A0A9D4PEA2"/>
<dbReference type="VEuPathDB" id="VectorBase:RSAN_033723"/>
<name>A0A9D4PEA2_RHISA</name>
<evidence type="ECO:0000313" key="3">
    <source>
        <dbReference type="Proteomes" id="UP000821837"/>
    </source>
</evidence>
<gene>
    <name evidence="2" type="ORF">HPB52_007079</name>
</gene>
<evidence type="ECO:0000313" key="2">
    <source>
        <dbReference type="EMBL" id="KAH7939119.1"/>
    </source>
</evidence>
<dbReference type="Proteomes" id="UP000821837">
    <property type="component" value="Chromosome 8"/>
</dbReference>
<dbReference type="VEuPathDB" id="VectorBase:RSAN_044978"/>
<comment type="caution">
    <text evidence="2">The sequence shown here is derived from an EMBL/GenBank/DDBJ whole genome shotgun (WGS) entry which is preliminary data.</text>
</comment>
<evidence type="ECO:0000256" key="1">
    <source>
        <dbReference type="SAM" id="MobiDB-lite"/>
    </source>
</evidence>
<feature type="region of interest" description="Disordered" evidence="1">
    <location>
        <begin position="1"/>
        <end position="25"/>
    </location>
</feature>
<accession>A0A9D4PEA2</accession>
<keyword evidence="3" id="KW-1185">Reference proteome</keyword>
<protein>
    <submittedName>
        <fullName evidence="2">Uncharacterized protein</fullName>
    </submittedName>
</protein>
<reference evidence="2" key="1">
    <citation type="journal article" date="2020" name="Cell">
        <title>Large-Scale Comparative Analyses of Tick Genomes Elucidate Their Genetic Diversity and Vector Capacities.</title>
        <authorList>
            <consortium name="Tick Genome and Microbiome Consortium (TIGMIC)"/>
            <person name="Jia N."/>
            <person name="Wang J."/>
            <person name="Shi W."/>
            <person name="Du L."/>
            <person name="Sun Y."/>
            <person name="Zhan W."/>
            <person name="Jiang J.F."/>
            <person name="Wang Q."/>
            <person name="Zhang B."/>
            <person name="Ji P."/>
            <person name="Bell-Sakyi L."/>
            <person name="Cui X.M."/>
            <person name="Yuan T.T."/>
            <person name="Jiang B.G."/>
            <person name="Yang W.F."/>
            <person name="Lam T.T."/>
            <person name="Chang Q.C."/>
            <person name="Ding S.J."/>
            <person name="Wang X.J."/>
            <person name="Zhu J.G."/>
            <person name="Ruan X.D."/>
            <person name="Zhao L."/>
            <person name="Wei J.T."/>
            <person name="Ye R.Z."/>
            <person name="Que T.C."/>
            <person name="Du C.H."/>
            <person name="Zhou Y.H."/>
            <person name="Cheng J.X."/>
            <person name="Dai P.F."/>
            <person name="Guo W.B."/>
            <person name="Han X.H."/>
            <person name="Huang E.J."/>
            <person name="Li L.F."/>
            <person name="Wei W."/>
            <person name="Gao Y.C."/>
            <person name="Liu J.Z."/>
            <person name="Shao H.Z."/>
            <person name="Wang X."/>
            <person name="Wang C.C."/>
            <person name="Yang T.C."/>
            <person name="Huo Q.B."/>
            <person name="Li W."/>
            <person name="Chen H.Y."/>
            <person name="Chen S.E."/>
            <person name="Zhou L.G."/>
            <person name="Ni X.B."/>
            <person name="Tian J.H."/>
            <person name="Sheng Y."/>
            <person name="Liu T."/>
            <person name="Pan Y.S."/>
            <person name="Xia L.Y."/>
            <person name="Li J."/>
            <person name="Zhao F."/>
            <person name="Cao W.C."/>
        </authorList>
    </citation>
    <scope>NUCLEOTIDE SEQUENCE</scope>
    <source>
        <strain evidence="2">Rsan-2018</strain>
    </source>
</reference>
<dbReference type="EMBL" id="JABSTV010001254">
    <property type="protein sequence ID" value="KAH7939119.1"/>
    <property type="molecule type" value="Genomic_DNA"/>
</dbReference>
<sequence length="206" mass="22840">MKSAESATHNDEDPTAAVPSLLALDSHTENTVPSFREERKFLLYKEQQAQLVSRVAGVDVDLAGDGRCDSPGHSAKYGTYALHCSQVSSIQVHEDLQPSPKTRLAVLHFNENATRDQAQNQNGQGLWKRRLSKSRKGHFTARKVMEAPTFGYVAKLMADVVERAGASSHKTSSMEISSETRSYMTDKYEAPSMQELIATHRCRFPG</sequence>
<reference evidence="2" key="2">
    <citation type="submission" date="2021-09" db="EMBL/GenBank/DDBJ databases">
        <authorList>
            <person name="Jia N."/>
            <person name="Wang J."/>
            <person name="Shi W."/>
            <person name="Du L."/>
            <person name="Sun Y."/>
            <person name="Zhan W."/>
            <person name="Jiang J."/>
            <person name="Wang Q."/>
            <person name="Zhang B."/>
            <person name="Ji P."/>
            <person name="Sakyi L.B."/>
            <person name="Cui X."/>
            <person name="Yuan T."/>
            <person name="Jiang B."/>
            <person name="Yang W."/>
            <person name="Lam T.T.-Y."/>
            <person name="Chang Q."/>
            <person name="Ding S."/>
            <person name="Wang X."/>
            <person name="Zhu J."/>
            <person name="Ruan X."/>
            <person name="Zhao L."/>
            <person name="Wei J."/>
            <person name="Que T."/>
            <person name="Du C."/>
            <person name="Cheng J."/>
            <person name="Dai P."/>
            <person name="Han X."/>
            <person name="Huang E."/>
            <person name="Gao Y."/>
            <person name="Liu J."/>
            <person name="Shao H."/>
            <person name="Ye R."/>
            <person name="Li L."/>
            <person name="Wei W."/>
            <person name="Wang X."/>
            <person name="Wang C."/>
            <person name="Huo Q."/>
            <person name="Li W."/>
            <person name="Guo W."/>
            <person name="Chen H."/>
            <person name="Chen S."/>
            <person name="Zhou L."/>
            <person name="Zhou L."/>
            <person name="Ni X."/>
            <person name="Tian J."/>
            <person name="Zhou Y."/>
            <person name="Sheng Y."/>
            <person name="Liu T."/>
            <person name="Pan Y."/>
            <person name="Xia L."/>
            <person name="Li J."/>
            <person name="Zhao F."/>
            <person name="Cao W."/>
        </authorList>
    </citation>
    <scope>NUCLEOTIDE SEQUENCE</scope>
    <source>
        <strain evidence="2">Rsan-2018</strain>
        <tissue evidence="2">Larvae</tissue>
    </source>
</reference>
<dbReference type="PANTHER" id="PTHR31751">
    <property type="entry name" value="SI:CH211-108C17.2-RELATED-RELATED"/>
    <property type="match status" value="1"/>
</dbReference>
<organism evidence="2 3">
    <name type="scientific">Rhipicephalus sanguineus</name>
    <name type="common">Brown dog tick</name>
    <name type="synonym">Ixodes sanguineus</name>
    <dbReference type="NCBI Taxonomy" id="34632"/>
    <lineage>
        <taxon>Eukaryota</taxon>
        <taxon>Metazoa</taxon>
        <taxon>Ecdysozoa</taxon>
        <taxon>Arthropoda</taxon>
        <taxon>Chelicerata</taxon>
        <taxon>Arachnida</taxon>
        <taxon>Acari</taxon>
        <taxon>Parasitiformes</taxon>
        <taxon>Ixodida</taxon>
        <taxon>Ixodoidea</taxon>
        <taxon>Ixodidae</taxon>
        <taxon>Rhipicephalinae</taxon>
        <taxon>Rhipicephalus</taxon>
        <taxon>Rhipicephalus</taxon>
    </lineage>
</organism>
<proteinExistence type="predicted"/>